<name>A0A2T1C7P9_9CYAN</name>
<evidence type="ECO:0000256" key="1">
    <source>
        <dbReference type="ARBA" id="ARBA00009299"/>
    </source>
</evidence>
<keyword evidence="3" id="KW-0605">Phycobilisome</keyword>
<dbReference type="SUPFAM" id="SSF48371">
    <property type="entry name" value="ARM repeat"/>
    <property type="match status" value="1"/>
</dbReference>
<dbReference type="PANTHER" id="PTHR12697:SF39">
    <property type="entry name" value="SLR1687 PROTEIN"/>
    <property type="match status" value="1"/>
</dbReference>
<dbReference type="GO" id="GO:0030089">
    <property type="term" value="C:phycobilisome"/>
    <property type="evidence" value="ECO:0007669"/>
    <property type="project" value="UniProtKB-KW"/>
</dbReference>
<reference evidence="4 5" key="1">
    <citation type="submission" date="2018-02" db="EMBL/GenBank/DDBJ databases">
        <authorList>
            <person name="Cohen D.B."/>
            <person name="Kent A.D."/>
        </authorList>
    </citation>
    <scope>NUCLEOTIDE SEQUENCE [LARGE SCALE GENOMIC DNA]</scope>
    <source>
        <strain evidence="4 5">CCAP 1448/3</strain>
    </source>
</reference>
<dbReference type="InterPro" id="IPR004155">
    <property type="entry name" value="PBS_lyase_HEAT"/>
</dbReference>
<sequence length="218" mass="23577">MSVTPESVKELLSAADFGDRMRGINQLPQLESATAFELLQLVVKDRHPRIRYAAISKMDSFGGENLDASLELLRDRLLNDPEPDVQAVAADALAALKLTSAFPDLAQVYHQSPEWLVQFSIIAALGEMGDPRGFDLLSEAISSDNELIKTAALASLGELGDPRGVALLIPLASDPDWQIRFRVAQSLSRLGGEEGRATLNTLAQDSVEQVAQAAQELL</sequence>
<dbReference type="InterPro" id="IPR011989">
    <property type="entry name" value="ARM-like"/>
</dbReference>
<keyword evidence="5" id="KW-1185">Reference proteome</keyword>
<dbReference type="GO" id="GO:0016491">
    <property type="term" value="F:oxidoreductase activity"/>
    <property type="evidence" value="ECO:0007669"/>
    <property type="project" value="TreeGrafter"/>
</dbReference>
<comment type="similarity">
    <text evidence="1">Belongs to the CpcE/RpcE/PecE family.</text>
</comment>
<comment type="caution">
    <text evidence="4">The sequence shown here is derived from an EMBL/GenBank/DDBJ whole genome shotgun (WGS) entry which is preliminary data.</text>
</comment>
<dbReference type="Gene3D" id="1.25.10.10">
    <property type="entry name" value="Leucine-rich Repeat Variant"/>
    <property type="match status" value="1"/>
</dbReference>
<dbReference type="Pfam" id="PF13646">
    <property type="entry name" value="HEAT_2"/>
    <property type="match status" value="1"/>
</dbReference>
<protein>
    <submittedName>
        <fullName evidence="4">Phycocyanin alpha phycocyanobilin lyase</fullName>
    </submittedName>
</protein>
<keyword evidence="4" id="KW-0456">Lyase</keyword>
<dbReference type="SMART" id="SM00567">
    <property type="entry name" value="EZ_HEAT"/>
    <property type="match status" value="3"/>
</dbReference>
<dbReference type="Proteomes" id="UP000238762">
    <property type="component" value="Unassembled WGS sequence"/>
</dbReference>
<evidence type="ECO:0000313" key="4">
    <source>
        <dbReference type="EMBL" id="PSB04167.1"/>
    </source>
</evidence>
<dbReference type="RefSeq" id="WP_106287622.1">
    <property type="nucleotide sequence ID" value="NZ_CAWNTC010000213.1"/>
</dbReference>
<dbReference type="GO" id="GO:0016829">
    <property type="term" value="F:lyase activity"/>
    <property type="evidence" value="ECO:0007669"/>
    <property type="project" value="UniProtKB-KW"/>
</dbReference>
<accession>A0A2T1C7P9</accession>
<dbReference type="EMBL" id="PVWJ01000017">
    <property type="protein sequence ID" value="PSB04167.1"/>
    <property type="molecule type" value="Genomic_DNA"/>
</dbReference>
<reference evidence="4 5" key="2">
    <citation type="submission" date="2018-03" db="EMBL/GenBank/DDBJ databases">
        <title>The ancient ancestry and fast evolution of plastids.</title>
        <authorList>
            <person name="Moore K.R."/>
            <person name="Magnabosco C."/>
            <person name="Momper L."/>
            <person name="Gold D.A."/>
            <person name="Bosak T."/>
            <person name="Fournier G.P."/>
        </authorList>
    </citation>
    <scope>NUCLEOTIDE SEQUENCE [LARGE SCALE GENOMIC DNA]</scope>
    <source>
        <strain evidence="4 5">CCAP 1448/3</strain>
    </source>
</reference>
<evidence type="ECO:0000256" key="3">
    <source>
        <dbReference type="ARBA" id="ARBA00022738"/>
    </source>
</evidence>
<gene>
    <name evidence="4" type="ORF">C7B64_05355</name>
</gene>
<evidence type="ECO:0000256" key="2">
    <source>
        <dbReference type="ARBA" id="ARBA00022549"/>
    </source>
</evidence>
<dbReference type="AlphaFoldDB" id="A0A2T1C7P9"/>
<dbReference type="InterPro" id="IPR016024">
    <property type="entry name" value="ARM-type_fold"/>
</dbReference>
<evidence type="ECO:0000313" key="5">
    <source>
        <dbReference type="Proteomes" id="UP000238762"/>
    </source>
</evidence>
<organism evidence="4 5">
    <name type="scientific">Merismopedia glauca CCAP 1448/3</name>
    <dbReference type="NCBI Taxonomy" id="1296344"/>
    <lineage>
        <taxon>Bacteria</taxon>
        <taxon>Bacillati</taxon>
        <taxon>Cyanobacteriota</taxon>
        <taxon>Cyanophyceae</taxon>
        <taxon>Synechococcales</taxon>
        <taxon>Merismopediaceae</taxon>
        <taxon>Merismopedia</taxon>
    </lineage>
</organism>
<keyword evidence="2" id="KW-0042">Antenna complex</keyword>
<dbReference type="NCBIfam" id="NF045915">
    <property type="entry name" value="PhycobilmeDegNblB"/>
    <property type="match status" value="1"/>
</dbReference>
<dbReference type="PANTHER" id="PTHR12697">
    <property type="entry name" value="PBS LYASE HEAT-LIKE PROTEIN"/>
    <property type="match status" value="1"/>
</dbReference>
<proteinExistence type="inferred from homology"/>
<dbReference type="OrthoDB" id="510108at2"/>